<evidence type="ECO:0000313" key="2">
    <source>
        <dbReference type="Proteomes" id="UP000610558"/>
    </source>
</evidence>
<evidence type="ECO:0008006" key="3">
    <source>
        <dbReference type="Google" id="ProtNLM"/>
    </source>
</evidence>
<gene>
    <name evidence="1" type="ORF">IB286_15035</name>
</gene>
<protein>
    <recommendedName>
        <fullName evidence="3">Sel1 repeat family protein</fullName>
    </recommendedName>
</protein>
<accession>A0A927C2W5</accession>
<organism evidence="1 2">
    <name type="scientific">Spongiibacter pelagi</name>
    <dbReference type="NCBI Taxonomy" id="2760804"/>
    <lineage>
        <taxon>Bacteria</taxon>
        <taxon>Pseudomonadati</taxon>
        <taxon>Pseudomonadota</taxon>
        <taxon>Gammaproteobacteria</taxon>
        <taxon>Cellvibrionales</taxon>
        <taxon>Spongiibacteraceae</taxon>
        <taxon>Spongiibacter</taxon>
    </lineage>
</organism>
<comment type="caution">
    <text evidence="1">The sequence shown here is derived from an EMBL/GenBank/DDBJ whole genome shotgun (WGS) entry which is preliminary data.</text>
</comment>
<dbReference type="EMBL" id="JACXLD010000025">
    <property type="protein sequence ID" value="MBD2860309.1"/>
    <property type="molecule type" value="Genomic_DNA"/>
</dbReference>
<evidence type="ECO:0000313" key="1">
    <source>
        <dbReference type="EMBL" id="MBD2860309.1"/>
    </source>
</evidence>
<dbReference type="RefSeq" id="WP_190766954.1">
    <property type="nucleotide sequence ID" value="NZ_JACXLD010000025.1"/>
</dbReference>
<dbReference type="AlphaFoldDB" id="A0A927C2W5"/>
<keyword evidence="2" id="KW-1185">Reference proteome</keyword>
<dbReference type="Gene3D" id="1.25.40.10">
    <property type="entry name" value="Tetratricopeptide repeat domain"/>
    <property type="match status" value="1"/>
</dbReference>
<sequence>MTLNKTIDIGHCTRVAAGAIPMPSLRVYDDYSRTYAISGTVSSYDNYGNRSTGSHNGYMSSTSSPAQSFTTGFANGAAIGAAIKAKRERQAVMDGCMAQLGWTTKEPDFEIISTIEPGHTVNDRSASLLIYESAKEQWADEVTEFVFIFNEYRENERNYNLLDEEVKRLATSNPELGSEQILWQAHSNLTGSGQVVLNNRNEDSLTLVEAYQAAANKNPNAYFALAAYYYGMYNETEVSPGMARRCAYWTQLAYQGGAQQSEILYSIILFHGIGVAPNQDLAYSIIKSFSPPNEFSESVLADFESELGEK</sequence>
<reference evidence="1" key="1">
    <citation type="submission" date="2020-09" db="EMBL/GenBank/DDBJ databases">
        <authorList>
            <person name="Yoon J.-W."/>
        </authorList>
    </citation>
    <scope>NUCLEOTIDE SEQUENCE</scope>
    <source>
        <strain evidence="1">KMU-158</strain>
    </source>
</reference>
<name>A0A927C2W5_9GAMM</name>
<dbReference type="InterPro" id="IPR011990">
    <property type="entry name" value="TPR-like_helical_dom_sf"/>
</dbReference>
<proteinExistence type="predicted"/>
<dbReference type="Proteomes" id="UP000610558">
    <property type="component" value="Unassembled WGS sequence"/>
</dbReference>